<keyword evidence="9" id="KW-1185">Reference proteome</keyword>
<keyword evidence="4 6" id="KW-1133">Transmembrane helix</keyword>
<comment type="caution">
    <text evidence="8">The sequence shown here is derived from an EMBL/GenBank/DDBJ whole genome shotgun (WGS) entry which is preliminary data.</text>
</comment>
<gene>
    <name evidence="8" type="ORF">ACCQ42_07145</name>
</gene>
<evidence type="ECO:0000256" key="5">
    <source>
        <dbReference type="ARBA" id="ARBA00023136"/>
    </source>
</evidence>
<dbReference type="EMBL" id="JBGMEF010000023">
    <property type="protein sequence ID" value="MFO3667545.1"/>
    <property type="molecule type" value="Genomic_DNA"/>
</dbReference>
<keyword evidence="5 6" id="KW-0472">Membrane</keyword>
<accession>A0ABW9MI88</accession>
<evidence type="ECO:0000256" key="4">
    <source>
        <dbReference type="ARBA" id="ARBA00022989"/>
    </source>
</evidence>
<evidence type="ECO:0000313" key="9">
    <source>
        <dbReference type="Proteomes" id="UP001637994"/>
    </source>
</evidence>
<dbReference type="PANTHER" id="PTHR36115:SF9">
    <property type="entry name" value="LMO1584 PROTEIN"/>
    <property type="match status" value="1"/>
</dbReference>
<protein>
    <submittedName>
        <fullName evidence="8">RDD family protein</fullName>
    </submittedName>
</protein>
<feature type="domain" description="RDD" evidence="7">
    <location>
        <begin position="16"/>
        <end position="139"/>
    </location>
</feature>
<reference evidence="8 9" key="1">
    <citation type="journal article" date="2025" name="Anaerobe">
        <title>Description of Anaerococcus kampingiae sp. nov., Anaerococcus groningensis sp. nov., Anaerococcus martiniensis sp. nov., and Anaerococcus cruorum sp. nov., isolated from human clinical specimens.</title>
        <authorList>
            <person name="Boiten K.E."/>
            <person name="Meijer J."/>
            <person name="van Wezel E.M."/>
            <person name="Veloo A.C.M."/>
        </authorList>
    </citation>
    <scope>NUCLEOTIDE SEQUENCE [LARGE SCALE GENOMIC DNA]</scope>
    <source>
        <strain evidence="8 9">ENR0874</strain>
    </source>
</reference>
<proteinExistence type="predicted"/>
<evidence type="ECO:0000313" key="8">
    <source>
        <dbReference type="EMBL" id="MFO3667545.1"/>
    </source>
</evidence>
<evidence type="ECO:0000256" key="6">
    <source>
        <dbReference type="SAM" id="Phobius"/>
    </source>
</evidence>
<feature type="transmembrane region" description="Helical" evidence="6">
    <location>
        <begin position="21"/>
        <end position="44"/>
    </location>
</feature>
<dbReference type="RefSeq" id="WP_311531042.1">
    <property type="nucleotide sequence ID" value="NZ_JBGMEF010000023.1"/>
</dbReference>
<dbReference type="Proteomes" id="UP001637994">
    <property type="component" value="Unassembled WGS sequence"/>
</dbReference>
<evidence type="ECO:0000256" key="2">
    <source>
        <dbReference type="ARBA" id="ARBA00022475"/>
    </source>
</evidence>
<keyword evidence="2" id="KW-1003">Cell membrane</keyword>
<organism evidence="8 9">
    <name type="scientific">Anaerococcus kampingae</name>
    <dbReference type="NCBI Taxonomy" id="3115614"/>
    <lineage>
        <taxon>Bacteria</taxon>
        <taxon>Bacillati</taxon>
        <taxon>Bacillota</taxon>
        <taxon>Tissierellia</taxon>
        <taxon>Tissierellales</taxon>
        <taxon>Peptoniphilaceae</taxon>
        <taxon>Anaerococcus</taxon>
    </lineage>
</organism>
<keyword evidence="3 6" id="KW-0812">Transmembrane</keyword>
<name>A0ABW9MI88_9FIRM</name>
<dbReference type="PANTHER" id="PTHR36115">
    <property type="entry name" value="PROLINE-RICH ANTIGEN HOMOLOG-RELATED"/>
    <property type="match status" value="1"/>
</dbReference>
<evidence type="ECO:0000259" key="7">
    <source>
        <dbReference type="Pfam" id="PF06271"/>
    </source>
</evidence>
<dbReference type="Pfam" id="PF06271">
    <property type="entry name" value="RDD"/>
    <property type="match status" value="1"/>
</dbReference>
<comment type="subcellular location">
    <subcellularLocation>
        <location evidence="1">Cell membrane</location>
        <topology evidence="1">Multi-pass membrane protein</topology>
    </subcellularLocation>
</comment>
<feature type="transmembrane region" description="Helical" evidence="6">
    <location>
        <begin position="50"/>
        <end position="72"/>
    </location>
</feature>
<sequence length="157" mass="17872">MENKKIYKERDFAYAYSSFGIRFLAYIIDMIIVSALFTIIKFFIPLGEDVKFMGLGILASLNIIISLAYFTITSLITRGQSLGKIITGLRVVSLDGFDLSNSQILIREIAGRYIQNKLIFLYALALFTPKKQTLIDLFTDTAVVREDAYRDLYAKEI</sequence>
<evidence type="ECO:0000256" key="3">
    <source>
        <dbReference type="ARBA" id="ARBA00022692"/>
    </source>
</evidence>
<evidence type="ECO:0000256" key="1">
    <source>
        <dbReference type="ARBA" id="ARBA00004651"/>
    </source>
</evidence>
<dbReference type="InterPro" id="IPR051791">
    <property type="entry name" value="Pra-immunoreactive"/>
</dbReference>
<dbReference type="InterPro" id="IPR010432">
    <property type="entry name" value="RDD"/>
</dbReference>